<keyword evidence="2" id="KW-1185">Reference proteome</keyword>
<gene>
    <name evidence="1" type="ORF">SAMN05421546_1277</name>
</gene>
<name>A0A1N6SF80_9GAMM</name>
<sequence>MNTSSNVLAPTCVYYIVRWVQKHQPCQSSLQ</sequence>
<dbReference type="STRING" id="1604334.SAMN05421546_1277"/>
<protein>
    <submittedName>
        <fullName evidence="1">Uncharacterized protein</fullName>
    </submittedName>
</protein>
<reference evidence="2" key="1">
    <citation type="submission" date="2017-01" db="EMBL/GenBank/DDBJ databases">
        <authorList>
            <person name="Varghese N."/>
            <person name="Submissions S."/>
        </authorList>
    </citation>
    <scope>NUCLEOTIDE SEQUENCE [LARGE SCALE GENOMIC DNA]</scope>
    <source>
        <strain evidence="2">UM1</strain>
    </source>
</reference>
<organism evidence="1 2">
    <name type="scientific">Solilutibacter tolerans</name>
    <dbReference type="NCBI Taxonomy" id="1604334"/>
    <lineage>
        <taxon>Bacteria</taxon>
        <taxon>Pseudomonadati</taxon>
        <taxon>Pseudomonadota</taxon>
        <taxon>Gammaproteobacteria</taxon>
        <taxon>Lysobacterales</taxon>
        <taxon>Lysobacteraceae</taxon>
        <taxon>Solilutibacter</taxon>
    </lineage>
</organism>
<evidence type="ECO:0000313" key="2">
    <source>
        <dbReference type="Proteomes" id="UP000241788"/>
    </source>
</evidence>
<evidence type="ECO:0000313" key="1">
    <source>
        <dbReference type="EMBL" id="SIQ39734.1"/>
    </source>
</evidence>
<dbReference type="Proteomes" id="UP000241788">
    <property type="component" value="Unassembled WGS sequence"/>
</dbReference>
<dbReference type="AlphaFoldDB" id="A0A1N6SF80"/>
<accession>A0A1N6SF80</accession>
<dbReference type="EMBL" id="FTLW01000002">
    <property type="protein sequence ID" value="SIQ39734.1"/>
    <property type="molecule type" value="Genomic_DNA"/>
</dbReference>
<proteinExistence type="predicted"/>